<proteinExistence type="predicted"/>
<dbReference type="InterPro" id="IPR022435">
    <property type="entry name" value="Surface-anchored_actinobac"/>
</dbReference>
<evidence type="ECO:0000256" key="2">
    <source>
        <dbReference type="SAM" id="SignalP"/>
    </source>
</evidence>
<feature type="signal peptide" evidence="2">
    <location>
        <begin position="1"/>
        <end position="38"/>
    </location>
</feature>
<gene>
    <name evidence="3" type="ORF">D9543_07125</name>
</gene>
<keyword evidence="2" id="KW-0732">Signal</keyword>
<keyword evidence="1" id="KW-0812">Transmembrane</keyword>
<sequence length="300" mass="31610">MEITMLNLSSRTVSRAATRTAACIVTAGLAVSATPAWAGDLAQVVGADETVAPKGEEKVIDAGHIDIGTLLNGSDAELLARDDAGDSPVWRHLDDLVFSVGDAAQQTLPDTDDFSFVGAQSGEDVWVVPQTEQVGVPWLGWNTQAPSLVDNADRGVTMEFLGHSGPGDFSLFLQNGGFEAPQLLWSTAEKGESEFWVDLNTHTHANWTFTEPGTHQVGLRIKGKTTNGEEFSTDGVLTFAVGDGADVQAAQDAEWNPADATTEGSSLPLWIYVLVGGGIIVLIAGVAVLVKSRKRGDGHG</sequence>
<dbReference type="EMBL" id="REGC01000008">
    <property type="protein sequence ID" value="RMB59340.1"/>
    <property type="molecule type" value="Genomic_DNA"/>
</dbReference>
<organism evidence="3 4">
    <name type="scientific">Corynebacterium macginleyi</name>
    <dbReference type="NCBI Taxonomy" id="38290"/>
    <lineage>
        <taxon>Bacteria</taxon>
        <taxon>Bacillati</taxon>
        <taxon>Actinomycetota</taxon>
        <taxon>Actinomycetes</taxon>
        <taxon>Mycobacteriales</taxon>
        <taxon>Corynebacteriaceae</taxon>
        <taxon>Corynebacterium</taxon>
    </lineage>
</organism>
<evidence type="ECO:0000313" key="3">
    <source>
        <dbReference type="EMBL" id="RMB59340.1"/>
    </source>
</evidence>
<keyword evidence="1" id="KW-1133">Transmembrane helix</keyword>
<evidence type="ECO:0000313" key="4">
    <source>
        <dbReference type="Proteomes" id="UP000270649"/>
    </source>
</evidence>
<feature type="chain" id="PRO_5017976705" evidence="2">
    <location>
        <begin position="39"/>
        <end position="300"/>
    </location>
</feature>
<protein>
    <submittedName>
        <fullName evidence="3">Peptidase</fullName>
    </submittedName>
</protein>
<dbReference type="NCBIfam" id="NF038134">
    <property type="entry name" value="choice_anch_M"/>
    <property type="match status" value="1"/>
</dbReference>
<dbReference type="AlphaFoldDB" id="A0A3M0G2Z3"/>
<evidence type="ECO:0000256" key="1">
    <source>
        <dbReference type="SAM" id="Phobius"/>
    </source>
</evidence>
<name>A0A3M0G2Z3_9CORY</name>
<comment type="caution">
    <text evidence="3">The sequence shown here is derived from an EMBL/GenBank/DDBJ whole genome shotgun (WGS) entry which is preliminary data.</text>
</comment>
<accession>A0A3M0G2Z3</accession>
<keyword evidence="1" id="KW-0472">Membrane</keyword>
<feature type="transmembrane region" description="Helical" evidence="1">
    <location>
        <begin position="269"/>
        <end position="290"/>
    </location>
</feature>
<dbReference type="Proteomes" id="UP000270649">
    <property type="component" value="Unassembled WGS sequence"/>
</dbReference>
<dbReference type="NCBIfam" id="TIGR03769">
    <property type="entry name" value="P_ac_wall_RPT"/>
    <property type="match status" value="1"/>
</dbReference>
<reference evidence="3 4" key="1">
    <citation type="submission" date="2018-10" db="EMBL/GenBank/DDBJ databases">
        <title>Corynebacterium macginleyi genome sequencing and assembly of the type strain and two clinical samples.</title>
        <authorList>
            <person name="Bernier A.-M."/>
            <person name="Bernard K."/>
        </authorList>
    </citation>
    <scope>NUCLEOTIDE SEQUENCE [LARGE SCALE GENOMIC DNA]</scope>
    <source>
        <strain evidence="3 4">NML 120205</strain>
    </source>
</reference>